<gene>
    <name evidence="2" type="ORF">Tco_1111793</name>
</gene>
<proteinExistence type="predicted"/>
<evidence type="ECO:0000313" key="3">
    <source>
        <dbReference type="Proteomes" id="UP001151760"/>
    </source>
</evidence>
<comment type="caution">
    <text evidence="2">The sequence shown here is derived from an EMBL/GenBank/DDBJ whole genome shotgun (WGS) entry which is preliminary data.</text>
</comment>
<accession>A0ABQ5IMM4</accession>
<evidence type="ECO:0000313" key="2">
    <source>
        <dbReference type="EMBL" id="GJU01455.1"/>
    </source>
</evidence>
<name>A0ABQ5IMM4_9ASTR</name>
<organism evidence="2 3">
    <name type="scientific">Tanacetum coccineum</name>
    <dbReference type="NCBI Taxonomy" id="301880"/>
    <lineage>
        <taxon>Eukaryota</taxon>
        <taxon>Viridiplantae</taxon>
        <taxon>Streptophyta</taxon>
        <taxon>Embryophyta</taxon>
        <taxon>Tracheophyta</taxon>
        <taxon>Spermatophyta</taxon>
        <taxon>Magnoliopsida</taxon>
        <taxon>eudicotyledons</taxon>
        <taxon>Gunneridae</taxon>
        <taxon>Pentapetalae</taxon>
        <taxon>asterids</taxon>
        <taxon>campanulids</taxon>
        <taxon>Asterales</taxon>
        <taxon>Asteraceae</taxon>
        <taxon>Asteroideae</taxon>
        <taxon>Anthemideae</taxon>
        <taxon>Anthemidinae</taxon>
        <taxon>Tanacetum</taxon>
    </lineage>
</organism>
<protein>
    <submittedName>
        <fullName evidence="2">Uncharacterized protein</fullName>
    </submittedName>
</protein>
<keyword evidence="3" id="KW-1185">Reference proteome</keyword>
<sequence length="87" mass="10000">MAKFLFAKRSTLRRILKDFDMSECKRKDTPLVVNEEPMKEDGSSKVDATPPNTSLTSTRPDIMFAASLLSRFMDNPSQIIWELVKEF</sequence>
<feature type="region of interest" description="Disordered" evidence="1">
    <location>
        <begin position="30"/>
        <end position="57"/>
    </location>
</feature>
<evidence type="ECO:0000256" key="1">
    <source>
        <dbReference type="SAM" id="MobiDB-lite"/>
    </source>
</evidence>
<dbReference type="Proteomes" id="UP001151760">
    <property type="component" value="Unassembled WGS sequence"/>
</dbReference>
<reference evidence="2" key="2">
    <citation type="submission" date="2022-01" db="EMBL/GenBank/DDBJ databases">
        <authorList>
            <person name="Yamashiro T."/>
            <person name="Shiraishi A."/>
            <person name="Satake H."/>
            <person name="Nakayama K."/>
        </authorList>
    </citation>
    <scope>NUCLEOTIDE SEQUENCE</scope>
</reference>
<dbReference type="EMBL" id="BQNB010020966">
    <property type="protein sequence ID" value="GJU01455.1"/>
    <property type="molecule type" value="Genomic_DNA"/>
</dbReference>
<reference evidence="2" key="1">
    <citation type="journal article" date="2022" name="Int. J. Mol. Sci.">
        <title>Draft Genome of Tanacetum Coccineum: Genomic Comparison of Closely Related Tanacetum-Family Plants.</title>
        <authorList>
            <person name="Yamashiro T."/>
            <person name="Shiraishi A."/>
            <person name="Nakayama K."/>
            <person name="Satake H."/>
        </authorList>
    </citation>
    <scope>NUCLEOTIDE SEQUENCE</scope>
</reference>